<protein>
    <submittedName>
        <fullName evidence="1">Uncharacterized protein</fullName>
    </submittedName>
</protein>
<keyword evidence="2" id="KW-1185">Reference proteome</keyword>
<accession>B5ECV7</accession>
<dbReference type="EMBL" id="CP001124">
    <property type="protein sequence ID" value="ACH40574.1"/>
    <property type="molecule type" value="Genomic_DNA"/>
</dbReference>
<evidence type="ECO:0000313" key="1">
    <source>
        <dbReference type="EMBL" id="ACH40574.1"/>
    </source>
</evidence>
<reference evidence="1 2" key="1">
    <citation type="submission" date="2008-07" db="EMBL/GenBank/DDBJ databases">
        <title>Complete sequence of Geobacter bemidjiensis BEM.</title>
        <authorList>
            <consortium name="US DOE Joint Genome Institute"/>
            <person name="Lucas S."/>
            <person name="Copeland A."/>
            <person name="Lapidus A."/>
            <person name="Glavina del Rio T."/>
            <person name="Dalin E."/>
            <person name="Tice H."/>
            <person name="Bruce D."/>
            <person name="Goodwin L."/>
            <person name="Pitluck S."/>
            <person name="Kiss H."/>
            <person name="Brettin T."/>
            <person name="Detter J.C."/>
            <person name="Han C."/>
            <person name="Kuske C.R."/>
            <person name="Schmutz J."/>
            <person name="Larimer F."/>
            <person name="Land M."/>
            <person name="Hauser L."/>
            <person name="Kyrpides N."/>
            <person name="Lykidis A."/>
            <person name="Lovley D."/>
            <person name="Richardson P."/>
        </authorList>
    </citation>
    <scope>NUCLEOTIDE SEQUENCE [LARGE SCALE GENOMIC DNA]</scope>
    <source>
        <strain evidence="2">ATCC BAA-1014 / DSM 16622 / JCM 12645 / Bem</strain>
    </source>
</reference>
<dbReference type="AlphaFoldDB" id="B5ECV7"/>
<dbReference type="Proteomes" id="UP000008825">
    <property type="component" value="Chromosome"/>
</dbReference>
<dbReference type="OrthoDB" id="9841552at2"/>
<dbReference type="HOGENOM" id="CLU_2011969_0_0_7"/>
<dbReference type="RefSeq" id="WP_012532011.1">
    <property type="nucleotide sequence ID" value="NC_011146.1"/>
</dbReference>
<dbReference type="KEGG" id="gbm:Gbem_3582"/>
<reference evidence="1 2" key="2">
    <citation type="journal article" date="2010" name="BMC Genomics">
        <title>The genome of Geobacter bemidjiensis, exemplar for the subsurface clade of Geobacter species that predominate in Fe(III)-reducing subsurface environments.</title>
        <authorList>
            <person name="Aklujkar M."/>
            <person name="Young N.D."/>
            <person name="Holmes D."/>
            <person name="Chavan M."/>
            <person name="Risso C."/>
            <person name="Kiss H.E."/>
            <person name="Han C.S."/>
            <person name="Land M.L."/>
            <person name="Lovley D.R."/>
        </authorList>
    </citation>
    <scope>NUCLEOTIDE SEQUENCE [LARGE SCALE GENOMIC DNA]</scope>
    <source>
        <strain evidence="2">ATCC BAA-1014 / DSM 16622 / JCM 12645 / Bem</strain>
    </source>
</reference>
<gene>
    <name evidence="1" type="ordered locus">Gbem_3582</name>
</gene>
<name>B5ECV7_CITBB</name>
<evidence type="ECO:0000313" key="2">
    <source>
        <dbReference type="Proteomes" id="UP000008825"/>
    </source>
</evidence>
<organism evidence="1 2">
    <name type="scientific">Citrifermentans bemidjiense (strain ATCC BAA-1014 / DSM 16622 / JCM 12645 / Bem)</name>
    <name type="common">Geobacter bemidjiensis</name>
    <dbReference type="NCBI Taxonomy" id="404380"/>
    <lineage>
        <taxon>Bacteria</taxon>
        <taxon>Pseudomonadati</taxon>
        <taxon>Thermodesulfobacteriota</taxon>
        <taxon>Desulfuromonadia</taxon>
        <taxon>Geobacterales</taxon>
        <taxon>Geobacteraceae</taxon>
        <taxon>Citrifermentans</taxon>
    </lineage>
</organism>
<sequence length="130" mass="14360">MFKIKIKLNGRDSVFIANSERYITGMENIGAYKGVTGDSPPSIDLLKQTFGQYKQCFEKGATGDRIQITMRNRTRKELKEMFQKAQNYLQAVASEADLPALLQAGFELRSAGVRGKRGTGTVPPTEPQGS</sequence>
<proteinExistence type="predicted"/>